<dbReference type="STRING" id="521045.Kole_1798"/>
<dbReference type="InterPro" id="IPR047951">
    <property type="entry name" value="Transpos_ISL3"/>
</dbReference>
<evidence type="ECO:0000313" key="2">
    <source>
        <dbReference type="EMBL" id="ACR80482.1"/>
    </source>
</evidence>
<keyword evidence="3" id="KW-1185">Reference proteome</keyword>
<dbReference type="HOGENOM" id="CLU_107039_1_0_0"/>
<dbReference type="AlphaFoldDB" id="C5CFY8"/>
<dbReference type="EMBL" id="CP001634">
    <property type="protein sequence ID" value="ACR80482.1"/>
    <property type="molecule type" value="Genomic_DNA"/>
</dbReference>
<protein>
    <submittedName>
        <fullName evidence="2">Transposase</fullName>
    </submittedName>
</protein>
<dbReference type="Pfam" id="PF14690">
    <property type="entry name" value="Zn_ribbon_ISL3"/>
    <property type="match status" value="1"/>
</dbReference>
<dbReference type="OrthoDB" id="287363at2"/>
<proteinExistence type="predicted"/>
<feature type="domain" description="Transposase IS204/IS1001/IS1096/IS1165 zinc-finger" evidence="1">
    <location>
        <begin position="35"/>
        <end position="78"/>
    </location>
</feature>
<dbReference type="PANTHER" id="PTHR33498:SF1">
    <property type="entry name" value="TRANSPOSASE FOR INSERTION SEQUENCE ELEMENT IS1557"/>
    <property type="match status" value="1"/>
</dbReference>
<organism evidence="2 3">
    <name type="scientific">Kosmotoga olearia (strain ATCC BAA-1733 / DSM 21960 / TBF 19.5.1)</name>
    <dbReference type="NCBI Taxonomy" id="521045"/>
    <lineage>
        <taxon>Bacteria</taxon>
        <taxon>Thermotogati</taxon>
        <taxon>Thermotogota</taxon>
        <taxon>Thermotogae</taxon>
        <taxon>Kosmotogales</taxon>
        <taxon>Kosmotogaceae</taxon>
        <taxon>Kosmotoga</taxon>
    </lineage>
</organism>
<sequence length="143" mass="16523">MQELLKTLDPDLVLVEAFIDDKKIELHARKETSEEACPYCGEKSRGVHSVYHNNISDLPVQEKLLTIILERRVFFCKNPECDHARFPETLPFATRYGRRTIRLDEKIREIALNMSARSAKKVINKGIARISDDTILRILKKTS</sequence>
<dbReference type="PANTHER" id="PTHR33498">
    <property type="entry name" value="TRANSPOSASE FOR INSERTION SEQUENCE ELEMENT IS1557"/>
    <property type="match status" value="1"/>
</dbReference>
<dbReference type="eggNOG" id="COG3464">
    <property type="taxonomic scope" value="Bacteria"/>
</dbReference>
<accession>C5CFY8</accession>
<evidence type="ECO:0000313" key="3">
    <source>
        <dbReference type="Proteomes" id="UP000002382"/>
    </source>
</evidence>
<dbReference type="InterPro" id="IPR029261">
    <property type="entry name" value="Transposase_Znf"/>
</dbReference>
<dbReference type="Proteomes" id="UP000002382">
    <property type="component" value="Chromosome"/>
</dbReference>
<dbReference type="KEGG" id="kol:Kole_1798"/>
<evidence type="ECO:0000259" key="1">
    <source>
        <dbReference type="Pfam" id="PF14690"/>
    </source>
</evidence>
<dbReference type="RefSeq" id="WP_015869126.1">
    <property type="nucleotide sequence ID" value="NC_012785.1"/>
</dbReference>
<gene>
    <name evidence="2" type="ordered locus">Kole_1798</name>
</gene>
<reference evidence="2 3" key="1">
    <citation type="submission" date="2009-06" db="EMBL/GenBank/DDBJ databases">
        <title>Complete sequence of Thermotogales bacterium TBF 19.5.1.</title>
        <authorList>
            <consortium name="US DOE Joint Genome Institute"/>
            <person name="Lucas S."/>
            <person name="Copeland A."/>
            <person name="Lapidus A."/>
            <person name="Glavina del Rio T."/>
            <person name="Tice H."/>
            <person name="Bruce D."/>
            <person name="Goodwin L."/>
            <person name="Pitluck S."/>
            <person name="Chertkov O."/>
            <person name="Brettin T."/>
            <person name="Detter J.C."/>
            <person name="Han C."/>
            <person name="Schmutz J."/>
            <person name="Larimer F."/>
            <person name="Land M."/>
            <person name="Hauser L."/>
            <person name="Kyrpides N."/>
            <person name="Ovchinnikova G."/>
            <person name="Noll K."/>
        </authorList>
    </citation>
    <scope>NUCLEOTIDE SEQUENCE [LARGE SCALE GENOMIC DNA]</scope>
    <source>
        <strain evidence="3">ATCC BAA-1733 / DSM 21960 / TBF 19.5.1</strain>
    </source>
</reference>
<reference evidence="2 3" key="2">
    <citation type="journal article" date="2011" name="J. Bacteriol.">
        <title>Genome Sequence of Kosmotoga olearia Strain TBF 19.5.1, a Thermophilic Bacterium with a Wide Growth Temperature Range, Isolated from the Troll B Oil Platform in the North Sea.</title>
        <authorList>
            <person name="Swithers K.S."/>
            <person name="Dipippo J.L."/>
            <person name="Bruce D.C."/>
            <person name="Detter C."/>
            <person name="Tapia R."/>
            <person name="Han S."/>
            <person name="Goodwin L.A."/>
            <person name="Han J."/>
            <person name="Woyke T."/>
            <person name="Pitluck S."/>
            <person name="Pennacchio L."/>
            <person name="Nolan M."/>
            <person name="Mikhailova N."/>
            <person name="Land M.L."/>
            <person name="Nesbo C.L."/>
            <person name="Gogarten J.P."/>
            <person name="Noll K.M."/>
        </authorList>
    </citation>
    <scope>NUCLEOTIDE SEQUENCE [LARGE SCALE GENOMIC DNA]</scope>
    <source>
        <strain evidence="3">ATCC BAA-1733 / DSM 21960 / TBF 19.5.1</strain>
    </source>
</reference>
<name>C5CFY8_KOSOT</name>